<dbReference type="Proteomes" id="UP000010480">
    <property type="component" value="Chromosome"/>
</dbReference>
<evidence type="ECO:0000313" key="1">
    <source>
        <dbReference type="EMBL" id="AFZ52862.1"/>
    </source>
</evidence>
<keyword evidence="2" id="KW-1185">Reference proteome</keyword>
<dbReference type="AlphaFoldDB" id="K9Z2A2"/>
<dbReference type="EMBL" id="CP003947">
    <property type="protein sequence ID" value="AFZ52862.1"/>
    <property type="molecule type" value="Genomic_DNA"/>
</dbReference>
<proteinExistence type="predicted"/>
<dbReference type="RefSeq" id="WP_015218593.1">
    <property type="nucleotide sequence ID" value="NC_019776.1"/>
</dbReference>
<reference evidence="2" key="1">
    <citation type="journal article" date="2013" name="Proc. Natl. Acad. Sci. U.S.A.">
        <title>Improving the coverage of the cyanobacterial phylum using diversity-driven genome sequencing.</title>
        <authorList>
            <person name="Shih P.M."/>
            <person name="Wu D."/>
            <person name="Latifi A."/>
            <person name="Axen S.D."/>
            <person name="Fewer D.P."/>
            <person name="Talla E."/>
            <person name="Calteau A."/>
            <person name="Cai F."/>
            <person name="Tandeau de Marsac N."/>
            <person name="Rippka R."/>
            <person name="Herdman M."/>
            <person name="Sivonen K."/>
            <person name="Coursin T."/>
            <person name="Laurent T."/>
            <person name="Goodwin L."/>
            <person name="Nolan M."/>
            <person name="Davenport K.W."/>
            <person name="Han C.S."/>
            <person name="Rubin E.M."/>
            <person name="Eisen J.A."/>
            <person name="Woyke T."/>
            <person name="Gugger M."/>
            <person name="Kerfeld C.A."/>
        </authorList>
    </citation>
    <scope>NUCLEOTIDE SEQUENCE [LARGE SCALE GENOMIC DNA]</scope>
    <source>
        <strain evidence="2">PCC 10605</strain>
    </source>
</reference>
<protein>
    <submittedName>
        <fullName evidence="1">Uncharacterized protein</fullName>
    </submittedName>
</protein>
<gene>
    <name evidence="1" type="ordered locus">Cyan10605_0727</name>
</gene>
<accession>K9Z2A2</accession>
<dbReference type="STRING" id="755178.Cyan10605_0727"/>
<evidence type="ECO:0000313" key="2">
    <source>
        <dbReference type="Proteomes" id="UP000010480"/>
    </source>
</evidence>
<name>K9Z2A2_CYAAP</name>
<dbReference type="HOGENOM" id="CLU_3232491_0_0_3"/>
<organism evidence="1 2">
    <name type="scientific">Cyanobacterium aponinum (strain PCC 10605)</name>
    <dbReference type="NCBI Taxonomy" id="755178"/>
    <lineage>
        <taxon>Bacteria</taxon>
        <taxon>Bacillati</taxon>
        <taxon>Cyanobacteriota</taxon>
        <taxon>Cyanophyceae</taxon>
        <taxon>Oscillatoriophycideae</taxon>
        <taxon>Chroococcales</taxon>
        <taxon>Geminocystaceae</taxon>
        <taxon>Cyanobacterium</taxon>
    </lineage>
</organism>
<dbReference type="KEGG" id="can:Cyan10605_0727"/>
<sequence>MIQQLEEAIIKLSELPETEQEAIAQIIFSTIESKKNQLMLGIL</sequence>